<dbReference type="InterPro" id="IPR050950">
    <property type="entry name" value="HTH-type_LysR_regulators"/>
</dbReference>
<dbReference type="CDD" id="cd05466">
    <property type="entry name" value="PBP2_LTTR_substrate"/>
    <property type="match status" value="1"/>
</dbReference>
<dbReference type="Gene3D" id="3.40.190.290">
    <property type="match status" value="1"/>
</dbReference>
<dbReference type="PANTHER" id="PTHR30419:SF8">
    <property type="entry name" value="NITROGEN ASSIMILATION TRANSCRIPTIONAL ACTIVATOR-RELATED"/>
    <property type="match status" value="1"/>
</dbReference>
<protein>
    <submittedName>
        <fullName evidence="6">LysR family transcriptional regulator</fullName>
    </submittedName>
</protein>
<keyword evidence="3" id="KW-0238">DNA-binding</keyword>
<dbReference type="EMBL" id="JARZAK010000001">
    <property type="protein sequence ID" value="MDY7256483.1"/>
    <property type="molecule type" value="Genomic_DNA"/>
</dbReference>
<evidence type="ECO:0000256" key="1">
    <source>
        <dbReference type="ARBA" id="ARBA00009437"/>
    </source>
</evidence>
<organism evidence="6 7">
    <name type="scientific">Bacteroides vicugnae</name>
    <dbReference type="NCBI Taxonomy" id="3037989"/>
    <lineage>
        <taxon>Bacteria</taxon>
        <taxon>Pseudomonadati</taxon>
        <taxon>Bacteroidota</taxon>
        <taxon>Bacteroidia</taxon>
        <taxon>Bacteroidales</taxon>
        <taxon>Bacteroidaceae</taxon>
        <taxon>Bacteroides</taxon>
    </lineage>
</organism>
<gene>
    <name evidence="6" type="ORF">QHG74_01950</name>
</gene>
<dbReference type="SUPFAM" id="SSF53850">
    <property type="entry name" value="Periplasmic binding protein-like II"/>
    <property type="match status" value="1"/>
</dbReference>
<dbReference type="InterPro" id="IPR005119">
    <property type="entry name" value="LysR_subst-bd"/>
</dbReference>
<dbReference type="PROSITE" id="PS50931">
    <property type="entry name" value="HTH_LYSR"/>
    <property type="match status" value="1"/>
</dbReference>
<dbReference type="InterPro" id="IPR036388">
    <property type="entry name" value="WH-like_DNA-bd_sf"/>
</dbReference>
<dbReference type="InterPro" id="IPR036390">
    <property type="entry name" value="WH_DNA-bd_sf"/>
</dbReference>
<sequence>MELTQLRYFIRLAEVLNFTEASKQLFITQSTLSQSIRQTESELGTPLFERIGKKVYLTDAGQAFLPYARQSIIETETGIQKLRDMQQIYKGELRIGVIYSLCPMLAESIVRFSKEYPGIKLILTQSTSINDMTTMLHNNEVDFALAYKLDALSSLTEKIDLCPDPLCVIVHRRSPLASQQKISIQALTHYPLALLKSGSYTRNVIENVASRSGISLQPMAEINDTNLLLQMVRTGDWISVLSQHSVDNQPDLKAVPLKEKGGEMHVYLFQLKGRYKKLVTRKFIEIIQKVMSRNNLIQA</sequence>
<keyword evidence="2" id="KW-0805">Transcription regulation</keyword>
<dbReference type="PANTHER" id="PTHR30419">
    <property type="entry name" value="HTH-TYPE TRANSCRIPTIONAL REGULATOR YBHD"/>
    <property type="match status" value="1"/>
</dbReference>
<evidence type="ECO:0000256" key="4">
    <source>
        <dbReference type="ARBA" id="ARBA00023163"/>
    </source>
</evidence>
<evidence type="ECO:0000313" key="6">
    <source>
        <dbReference type="EMBL" id="MDY7256483.1"/>
    </source>
</evidence>
<keyword evidence="7" id="KW-1185">Reference proteome</keyword>
<accession>A0ABU5HJW0</accession>
<comment type="similarity">
    <text evidence="1">Belongs to the LysR transcriptional regulatory family.</text>
</comment>
<keyword evidence="4" id="KW-0804">Transcription</keyword>
<evidence type="ECO:0000256" key="2">
    <source>
        <dbReference type="ARBA" id="ARBA00023015"/>
    </source>
</evidence>
<proteinExistence type="inferred from homology"/>
<dbReference type="SUPFAM" id="SSF46785">
    <property type="entry name" value="Winged helix' DNA-binding domain"/>
    <property type="match status" value="1"/>
</dbReference>
<dbReference type="PRINTS" id="PR00039">
    <property type="entry name" value="HTHLYSR"/>
</dbReference>
<dbReference type="Pfam" id="PF03466">
    <property type="entry name" value="LysR_substrate"/>
    <property type="match status" value="1"/>
</dbReference>
<comment type="caution">
    <text evidence="6">The sequence shown here is derived from an EMBL/GenBank/DDBJ whole genome shotgun (WGS) entry which is preliminary data.</text>
</comment>
<evidence type="ECO:0000313" key="7">
    <source>
        <dbReference type="Proteomes" id="UP001292913"/>
    </source>
</evidence>
<feature type="domain" description="HTH lysR-type" evidence="5">
    <location>
        <begin position="1"/>
        <end position="58"/>
    </location>
</feature>
<dbReference type="Gene3D" id="1.10.10.10">
    <property type="entry name" value="Winged helix-like DNA-binding domain superfamily/Winged helix DNA-binding domain"/>
    <property type="match status" value="1"/>
</dbReference>
<dbReference type="Proteomes" id="UP001292913">
    <property type="component" value="Unassembled WGS sequence"/>
</dbReference>
<evidence type="ECO:0000256" key="3">
    <source>
        <dbReference type="ARBA" id="ARBA00023125"/>
    </source>
</evidence>
<dbReference type="InterPro" id="IPR000847">
    <property type="entry name" value="LysR_HTH_N"/>
</dbReference>
<reference evidence="6 7" key="1">
    <citation type="submission" date="2023-04" db="EMBL/GenBank/DDBJ databases">
        <title>Bacteroides pacosi sp. nov., isolated from the fecal material of an alpaca.</title>
        <authorList>
            <person name="Miller S."/>
            <person name="Hendry M."/>
            <person name="King J."/>
            <person name="Sankaranarayanan K."/>
            <person name="Lawson P.A."/>
        </authorList>
    </citation>
    <scope>NUCLEOTIDE SEQUENCE [LARGE SCALE GENOMIC DNA]</scope>
    <source>
        <strain evidence="6 7">A2-P53</strain>
    </source>
</reference>
<dbReference type="Pfam" id="PF00126">
    <property type="entry name" value="HTH_1"/>
    <property type="match status" value="1"/>
</dbReference>
<dbReference type="RefSeq" id="WP_258980748.1">
    <property type="nucleotide sequence ID" value="NZ_JARZAK010000001.1"/>
</dbReference>
<evidence type="ECO:0000259" key="5">
    <source>
        <dbReference type="PROSITE" id="PS50931"/>
    </source>
</evidence>
<name>A0ABU5HJW0_9BACE</name>